<dbReference type="Proteomes" id="UP000003560">
    <property type="component" value="Unassembled WGS sequence"/>
</dbReference>
<proteinExistence type="predicted"/>
<organism evidence="1 2">
    <name type="scientific">Collinsella stercoris DSM 13279</name>
    <dbReference type="NCBI Taxonomy" id="445975"/>
    <lineage>
        <taxon>Bacteria</taxon>
        <taxon>Bacillati</taxon>
        <taxon>Actinomycetota</taxon>
        <taxon>Coriobacteriia</taxon>
        <taxon>Coriobacteriales</taxon>
        <taxon>Coriobacteriaceae</taxon>
        <taxon>Collinsella</taxon>
    </lineage>
</organism>
<protein>
    <submittedName>
        <fullName evidence="1">Uncharacterized protein</fullName>
    </submittedName>
</protein>
<evidence type="ECO:0000313" key="1">
    <source>
        <dbReference type="EMBL" id="EEA90564.1"/>
    </source>
</evidence>
<reference evidence="1 2" key="2">
    <citation type="submission" date="2008-10" db="EMBL/GenBank/DDBJ databases">
        <authorList>
            <person name="Fulton L."/>
            <person name="Clifton S."/>
            <person name="Fulton B."/>
            <person name="Xu J."/>
            <person name="Minx P."/>
            <person name="Pepin K.H."/>
            <person name="Johnson M."/>
            <person name="Thiruvilangam P."/>
            <person name="Bhonagiri V."/>
            <person name="Nash W.E."/>
            <person name="Mardis E.R."/>
            <person name="Wilson R.K."/>
        </authorList>
    </citation>
    <scope>NUCLEOTIDE SEQUENCE [LARGE SCALE GENOMIC DNA]</scope>
    <source>
        <strain evidence="1 2">DSM 13279</strain>
    </source>
</reference>
<evidence type="ECO:0000313" key="2">
    <source>
        <dbReference type="Proteomes" id="UP000003560"/>
    </source>
</evidence>
<keyword evidence="2" id="KW-1185">Reference proteome</keyword>
<comment type="caution">
    <text evidence="1">The sequence shown here is derived from an EMBL/GenBank/DDBJ whole genome shotgun (WGS) entry which is preliminary data.</text>
</comment>
<gene>
    <name evidence="1" type="ORF">COLSTE_01328</name>
</gene>
<dbReference type="HOGENOM" id="CLU_3078752_0_0_11"/>
<sequence>MRDTSQTFHSWNGYRYGTALYGPSTIATPSHQATSSSSFTENFALSVAARTR</sequence>
<dbReference type="EMBL" id="ABXJ01000069">
    <property type="protein sequence ID" value="EEA90564.1"/>
    <property type="molecule type" value="Genomic_DNA"/>
</dbReference>
<accession>B6GB69</accession>
<reference evidence="1 2" key="1">
    <citation type="submission" date="2008-10" db="EMBL/GenBank/DDBJ databases">
        <title>Draft genome sequence of Collinsella stercoris (DSM 13279).</title>
        <authorList>
            <person name="Sudarsanam P."/>
            <person name="Ley R."/>
            <person name="Guruge J."/>
            <person name="Turnbaugh P.J."/>
            <person name="Mahowald M."/>
            <person name="Liep D."/>
            <person name="Gordon J."/>
        </authorList>
    </citation>
    <scope>NUCLEOTIDE SEQUENCE [LARGE SCALE GENOMIC DNA]</scope>
    <source>
        <strain evidence="1 2">DSM 13279</strain>
    </source>
</reference>
<name>B6GB69_9ACTN</name>
<dbReference type="AlphaFoldDB" id="B6GB69"/>
<dbReference type="STRING" id="445975.COLSTE_01328"/>